<dbReference type="EMBL" id="CP050898">
    <property type="protein sequence ID" value="QIX22343.1"/>
    <property type="molecule type" value="Genomic_DNA"/>
</dbReference>
<dbReference type="Proteomes" id="UP000016944">
    <property type="component" value="Chromosome I"/>
</dbReference>
<dbReference type="SUPFAM" id="SSF53822">
    <property type="entry name" value="Periplasmic binding protein-like I"/>
    <property type="match status" value="1"/>
</dbReference>
<dbReference type="InterPro" id="IPR010982">
    <property type="entry name" value="Lambda_DNA-bd_dom_sf"/>
</dbReference>
<keyword evidence="1" id="KW-0805">Transcription regulation</keyword>
<keyword evidence="10" id="KW-1185">Reference proteome</keyword>
<dbReference type="CDD" id="cd01392">
    <property type="entry name" value="HTH_LacI"/>
    <property type="match status" value="1"/>
</dbReference>
<evidence type="ECO:0000313" key="10">
    <source>
        <dbReference type="Proteomes" id="UP001155820"/>
    </source>
</evidence>
<proteinExistence type="predicted"/>
<reference evidence="5 8" key="1">
    <citation type="journal article" date="2013" name="Genome Announc.">
        <title>Complete Genome Sequence of the Sesbania Symbiont and Rice Growth-Promoting Endophyte Rhizobium sp. Strain IRBG74.</title>
        <authorList>
            <person name="Crook M.B."/>
            <person name="Mitra S."/>
            <person name="Ane J.M."/>
            <person name="Sadowsky M.J."/>
            <person name="Gyaneshwar P."/>
        </authorList>
    </citation>
    <scope>NUCLEOTIDE SEQUENCE [LARGE SCALE GENOMIC DNA]</scope>
    <source>
        <strain evidence="5 8">IRBG74</strain>
    </source>
</reference>
<evidence type="ECO:0000313" key="6">
    <source>
        <dbReference type="EMBL" id="NRF21458.1"/>
    </source>
</evidence>
<evidence type="ECO:0000313" key="8">
    <source>
        <dbReference type="Proteomes" id="UP000016944"/>
    </source>
</evidence>
<dbReference type="InterPro" id="IPR001761">
    <property type="entry name" value="Peripla_BP/Lac1_sug-bd_dom"/>
</dbReference>
<accession>A0A1L9CJF9</accession>
<dbReference type="RefSeq" id="WP_004440041.1">
    <property type="nucleotide sequence ID" value="NC_022535.1"/>
</dbReference>
<dbReference type="HOGENOM" id="CLU_037628_6_1_5"/>
<dbReference type="GO" id="GO:0000976">
    <property type="term" value="F:transcription cis-regulatory region binding"/>
    <property type="evidence" value="ECO:0007669"/>
    <property type="project" value="TreeGrafter"/>
</dbReference>
<reference evidence="5" key="2">
    <citation type="submission" date="2013-08" db="EMBL/GenBank/DDBJ databases">
        <authorList>
            <person name="Sundararajan A."/>
        </authorList>
    </citation>
    <scope>NUCLEOTIDE SEQUENCE</scope>
    <source>
        <strain evidence="5">IRBG74</strain>
    </source>
</reference>
<dbReference type="PANTHER" id="PTHR30146">
    <property type="entry name" value="LACI-RELATED TRANSCRIPTIONAL REPRESSOR"/>
    <property type="match status" value="1"/>
</dbReference>
<keyword evidence="3" id="KW-0804">Transcription</keyword>
<evidence type="ECO:0000256" key="2">
    <source>
        <dbReference type="ARBA" id="ARBA00023125"/>
    </source>
</evidence>
<dbReference type="InterPro" id="IPR028082">
    <property type="entry name" value="Peripla_BP_I"/>
</dbReference>
<evidence type="ECO:0000313" key="7">
    <source>
        <dbReference type="EMBL" id="QIX22343.1"/>
    </source>
</evidence>
<dbReference type="EMBL" id="HG518322">
    <property type="protein sequence ID" value="CDI07480.1"/>
    <property type="molecule type" value="Genomic_DNA"/>
</dbReference>
<organism evidence="5 8">
    <name type="scientific">Agrobacterium pusense</name>
    <dbReference type="NCBI Taxonomy" id="648995"/>
    <lineage>
        <taxon>Bacteria</taxon>
        <taxon>Pseudomonadati</taxon>
        <taxon>Pseudomonadota</taxon>
        <taxon>Alphaproteobacteria</taxon>
        <taxon>Hyphomicrobiales</taxon>
        <taxon>Rhizobiaceae</taxon>
        <taxon>Rhizobium/Agrobacterium group</taxon>
        <taxon>Agrobacterium</taxon>
    </lineage>
</organism>
<name>A0A1L9CJF9_9HYPH</name>
<dbReference type="Proteomes" id="UP000500870">
    <property type="component" value="Chromosome 1"/>
</dbReference>
<evidence type="ECO:0000313" key="5">
    <source>
        <dbReference type="EMBL" id="CDI07480.1"/>
    </source>
</evidence>
<dbReference type="KEGG" id="rir:BN877_I0565"/>
<dbReference type="SMART" id="SM00354">
    <property type="entry name" value="HTH_LACI"/>
    <property type="match status" value="1"/>
</dbReference>
<dbReference type="Pfam" id="PF00356">
    <property type="entry name" value="LacI"/>
    <property type="match status" value="1"/>
</dbReference>
<dbReference type="PATRIC" id="fig|424182.3.peg.555"/>
<dbReference type="PROSITE" id="PS50932">
    <property type="entry name" value="HTH_LACI_2"/>
    <property type="match status" value="1"/>
</dbReference>
<evidence type="ECO:0000256" key="1">
    <source>
        <dbReference type="ARBA" id="ARBA00023015"/>
    </source>
</evidence>
<dbReference type="GO" id="GO:0003700">
    <property type="term" value="F:DNA-binding transcription factor activity"/>
    <property type="evidence" value="ECO:0007669"/>
    <property type="project" value="TreeGrafter"/>
</dbReference>
<keyword evidence="2 6" id="KW-0238">DNA-binding</keyword>
<reference evidence="6" key="3">
    <citation type="submission" date="2019-07" db="EMBL/GenBank/DDBJ databases">
        <title>FDA dAtabase for Regulatory Grade micrObial Sequences (FDA-ARGOS): Supporting development and validation of Infectious Disease Dx tests.</title>
        <authorList>
            <person name="Bachman M."/>
            <person name="Young C."/>
            <person name="Tallon L."/>
            <person name="Sadzewicz L."/>
            <person name="Vavikolanu K."/>
            <person name="Mehta A."/>
            <person name="Aluvathingal J."/>
            <person name="Nadendla S."/>
            <person name="Nandy P."/>
            <person name="Geyer C."/>
            <person name="Yan Y."/>
            <person name="Sichtig H."/>
        </authorList>
    </citation>
    <scope>NUCLEOTIDE SEQUENCE</scope>
    <source>
        <strain evidence="6">FDAARGOS_618</strain>
    </source>
</reference>
<dbReference type="AlphaFoldDB" id="A0A1L9CJF9"/>
<evidence type="ECO:0000313" key="9">
    <source>
        <dbReference type="Proteomes" id="UP000500870"/>
    </source>
</evidence>
<dbReference type="EMBL" id="JABRWM010000006">
    <property type="protein sequence ID" value="NRF21458.1"/>
    <property type="molecule type" value="Genomic_DNA"/>
</dbReference>
<sequence length="341" mass="37106">MNLKQLSQLLGISQTTISRALNGYPEVSAETRRRVMEAAEKTGYRPNAAAQRLATGKVGSIGLVMPIGEHHRSDVHFGEFLSGLGEEASRSGFHLVIMPTEPEKEREALRGLAASGSVDGIYLAYMKNNDPRIAMMQSLSLPFLVHGRSIGVEEDYPYLDVDNEGAFRDATQLLLQLGHTRIGLLNGPEGYDFTYRRCLGVEKALAANGLALHASNKRHGSMTDEEGYLGMEALLSRPEKPTAILCASTALALGAIRSLNQRGLKPGKDISLIAHDDVLPLLKPDNFSVPLTTTRSSLRAAGVRVGQRLINRIKNDQTEPYQELWKAELVVRASTGPAPKA</sequence>
<gene>
    <name evidence="5" type="primary">aglR</name>
    <name evidence="5" type="ORF">BN877_I0565</name>
    <name evidence="6" type="ORF">FOB26_20590</name>
    <name evidence="7" type="ORF">FOB41_14890</name>
</gene>
<dbReference type="Gene3D" id="1.10.260.40">
    <property type="entry name" value="lambda repressor-like DNA-binding domains"/>
    <property type="match status" value="1"/>
</dbReference>
<evidence type="ECO:0000256" key="3">
    <source>
        <dbReference type="ARBA" id="ARBA00023163"/>
    </source>
</evidence>
<dbReference type="SUPFAM" id="SSF47413">
    <property type="entry name" value="lambda repressor-like DNA-binding domains"/>
    <property type="match status" value="1"/>
</dbReference>
<protein>
    <submittedName>
        <fullName evidence="5">HTH-type transcriptional regulator AglR</fullName>
    </submittedName>
    <submittedName>
        <fullName evidence="6">LacI family DNA-binding transcriptional regulator</fullName>
    </submittedName>
</protein>
<dbReference type="Gene3D" id="3.40.50.2300">
    <property type="match status" value="2"/>
</dbReference>
<feature type="domain" description="HTH lacI-type" evidence="4">
    <location>
        <begin position="1"/>
        <end position="55"/>
    </location>
</feature>
<dbReference type="PANTHER" id="PTHR30146:SF109">
    <property type="entry name" value="HTH-TYPE TRANSCRIPTIONAL REGULATOR GALS"/>
    <property type="match status" value="1"/>
</dbReference>
<accession>U4Q4N0</accession>
<dbReference type="Pfam" id="PF00532">
    <property type="entry name" value="Peripla_BP_1"/>
    <property type="match status" value="1"/>
</dbReference>
<reference evidence="7 9" key="4">
    <citation type="submission" date="2020-04" db="EMBL/GenBank/DDBJ databases">
        <title>FDA dAtabase for Regulatory Grade micrObial Sequences (FDA-ARGOS): Supporting development and validation of Infectious Disease Dx tests.</title>
        <authorList>
            <person name="Sciortino C."/>
            <person name="Tallon L."/>
            <person name="Sadzewicz L."/>
            <person name="Vavikolanu K."/>
            <person name="Mehta A."/>
            <person name="Aluvathingal J."/>
            <person name="Nadendla S."/>
            <person name="Nandy P."/>
            <person name="Geyer C."/>
            <person name="Yan Y."/>
            <person name="Sichtig H."/>
        </authorList>
    </citation>
    <scope>NUCLEOTIDE SEQUENCE [LARGE SCALE GENOMIC DNA]</scope>
    <source>
        <strain evidence="7 9">FDAARGOS_633</strain>
    </source>
</reference>
<dbReference type="InterPro" id="IPR000843">
    <property type="entry name" value="HTH_LacI"/>
</dbReference>
<dbReference type="Proteomes" id="UP001155820">
    <property type="component" value="Unassembled WGS sequence"/>
</dbReference>
<dbReference type="CDD" id="cd20010">
    <property type="entry name" value="PBP1_AglR-like"/>
    <property type="match status" value="1"/>
</dbReference>
<evidence type="ECO:0000259" key="4">
    <source>
        <dbReference type="PROSITE" id="PS50932"/>
    </source>
</evidence>